<accession>A0AAC9D0D6</accession>
<dbReference type="Pfam" id="PF04095">
    <property type="entry name" value="NAPRTase"/>
    <property type="match status" value="1"/>
</dbReference>
<evidence type="ECO:0000313" key="11">
    <source>
        <dbReference type="EMBL" id="AOC93332.1"/>
    </source>
</evidence>
<dbReference type="InterPro" id="IPR006406">
    <property type="entry name" value="Nic_PRibTrfase"/>
</dbReference>
<dbReference type="NCBIfam" id="NF003704">
    <property type="entry name" value="PRK05321.1"/>
    <property type="match status" value="1"/>
</dbReference>
<comment type="function">
    <text evidence="7 8">Catalyzes the synthesis of beta-nicotinate D-ribonucleotide from nicotinate and 5-phospho-D-ribose 1-phosphate at the expense of ATP.</text>
</comment>
<dbReference type="PIRSF" id="PIRSF000484">
    <property type="entry name" value="NAPRT"/>
    <property type="match status" value="1"/>
</dbReference>
<comment type="catalytic activity">
    <reaction evidence="7 8">
        <text>5-phospho-alpha-D-ribose 1-diphosphate + nicotinate + ATP + H2O = nicotinate beta-D-ribonucleotide + ADP + phosphate + diphosphate</text>
        <dbReference type="Rhea" id="RHEA:36163"/>
        <dbReference type="ChEBI" id="CHEBI:15377"/>
        <dbReference type="ChEBI" id="CHEBI:30616"/>
        <dbReference type="ChEBI" id="CHEBI:32544"/>
        <dbReference type="ChEBI" id="CHEBI:33019"/>
        <dbReference type="ChEBI" id="CHEBI:43474"/>
        <dbReference type="ChEBI" id="CHEBI:57502"/>
        <dbReference type="ChEBI" id="CHEBI:58017"/>
        <dbReference type="ChEBI" id="CHEBI:456216"/>
        <dbReference type="EC" id="6.3.4.21"/>
    </reaction>
</comment>
<comment type="PTM">
    <text evidence="7 8">Transiently phosphorylated on a His residue during the reaction cycle. Phosphorylation strongly increases the affinity for substrates and increases the rate of nicotinate D-ribonucleotide production. Dephosphorylation regenerates the low-affinity form of the enzyme, leading to product release.</text>
</comment>
<evidence type="ECO:0000259" key="10">
    <source>
        <dbReference type="Pfam" id="PF17767"/>
    </source>
</evidence>
<dbReference type="KEGG" id="fjg:BB050_00176"/>
<evidence type="ECO:0000256" key="4">
    <source>
        <dbReference type="ARBA" id="ARBA00022553"/>
    </source>
</evidence>
<dbReference type="GO" id="GO:0004516">
    <property type="term" value="F:nicotinate phosphoribosyltransferase activity"/>
    <property type="evidence" value="ECO:0007669"/>
    <property type="project" value="UniProtKB-UniRule"/>
</dbReference>
<evidence type="ECO:0000259" key="9">
    <source>
        <dbReference type="Pfam" id="PF04095"/>
    </source>
</evidence>
<evidence type="ECO:0000256" key="7">
    <source>
        <dbReference type="HAMAP-Rule" id="MF_00570"/>
    </source>
</evidence>
<keyword evidence="11" id="KW-0808">Transferase</keyword>
<dbReference type="GO" id="GO:0016757">
    <property type="term" value="F:glycosyltransferase activity"/>
    <property type="evidence" value="ECO:0007669"/>
    <property type="project" value="UniProtKB-KW"/>
</dbReference>
<dbReference type="Pfam" id="PF17767">
    <property type="entry name" value="NAPRTase_N"/>
    <property type="match status" value="1"/>
</dbReference>
<organism evidence="11 12">
    <name type="scientific">Flavobacterium anhuiense</name>
    <dbReference type="NCBI Taxonomy" id="459526"/>
    <lineage>
        <taxon>Bacteria</taxon>
        <taxon>Pseudomonadati</taxon>
        <taxon>Bacteroidota</taxon>
        <taxon>Flavobacteriia</taxon>
        <taxon>Flavobacteriales</taxon>
        <taxon>Flavobacteriaceae</taxon>
        <taxon>Flavobacterium</taxon>
    </lineage>
</organism>
<dbReference type="HAMAP" id="MF_00570">
    <property type="entry name" value="NAPRTase"/>
    <property type="match status" value="1"/>
</dbReference>
<proteinExistence type="inferred from homology"/>
<evidence type="ECO:0000313" key="12">
    <source>
        <dbReference type="Proteomes" id="UP000093276"/>
    </source>
</evidence>
<evidence type="ECO:0000256" key="5">
    <source>
        <dbReference type="ARBA" id="ARBA00022598"/>
    </source>
</evidence>
<dbReference type="SUPFAM" id="SSF54675">
    <property type="entry name" value="Nicotinate/Quinolinate PRTase N-terminal domain-like"/>
    <property type="match status" value="1"/>
</dbReference>
<evidence type="ECO:0000256" key="2">
    <source>
        <dbReference type="ARBA" id="ARBA00010897"/>
    </source>
</evidence>
<feature type="domain" description="Nicotinate/nicotinamide phosphoribosyltransferase" evidence="9">
    <location>
        <begin position="180"/>
        <end position="405"/>
    </location>
</feature>
<name>A0AAC9D0D6_9FLAO</name>
<dbReference type="GO" id="GO:0034355">
    <property type="term" value="P:NAD+ biosynthetic process via the salvage pathway"/>
    <property type="evidence" value="ECO:0007669"/>
    <property type="project" value="TreeGrafter"/>
</dbReference>
<dbReference type="InterPro" id="IPR041525">
    <property type="entry name" value="N/Namide_PRibTrfase"/>
</dbReference>
<dbReference type="InterPro" id="IPR040727">
    <property type="entry name" value="NAPRTase_N"/>
</dbReference>
<evidence type="ECO:0000256" key="6">
    <source>
        <dbReference type="ARBA" id="ARBA00022642"/>
    </source>
</evidence>
<keyword evidence="6 7" id="KW-0662">Pyridine nucleotide biosynthesis</keyword>
<dbReference type="GO" id="GO:0005829">
    <property type="term" value="C:cytosol"/>
    <property type="evidence" value="ECO:0007669"/>
    <property type="project" value="TreeGrafter"/>
</dbReference>
<feature type="domain" description="Nicotinate phosphoribosyltransferase N-terminal" evidence="10">
    <location>
        <begin position="26"/>
        <end position="145"/>
    </location>
</feature>
<dbReference type="NCBIfam" id="TIGR01514">
    <property type="entry name" value="NAPRTase"/>
    <property type="match status" value="1"/>
</dbReference>
<evidence type="ECO:0000256" key="8">
    <source>
        <dbReference type="RuleBase" id="RU003838"/>
    </source>
</evidence>
<keyword evidence="4 7" id="KW-0597">Phosphoprotein</keyword>
<dbReference type="Gene3D" id="3.20.140.10">
    <property type="entry name" value="nicotinate phosphoribosyltransferase"/>
    <property type="match status" value="1"/>
</dbReference>
<dbReference type="PANTHER" id="PTHR11098">
    <property type="entry name" value="NICOTINATE PHOSPHORIBOSYLTRANSFERASE"/>
    <property type="match status" value="1"/>
</dbReference>
<feature type="modified residue" description="Phosphohistidine; by autocatalysis" evidence="7">
    <location>
        <position position="231"/>
    </location>
</feature>
<sequence length="407" mass="46788">MLKLTYLSKNDPNLNAMETTFLKSILDNDFYKFTMQHAVIKLFPKAKVRYGFINRGKHIFPEGFADLLRNSVDAMADLRLTKEEKNYLAHYCPYLDPTYLDFLQGYSFDPSEVQISQEGSEIKVTVEGFWYRTILWEVPLMALISELFYKSNHLIRLNDEAVKSLTKEKIENYNKLGVSILEFGTRRRHSYDVQNLVNETLRTYGGQSFIGTSNVHFAMVNNRRPLGTHAHEWFMFHAAQYGFKMANSISLEHWTQVYGGDLGIALTDTYTTEIFFNQFDKKYSKLFDGVRHDSGDPIEFAQKVISHYIKMGIDPKSKAIVFSDSLNYDKVKKIVDFCQDKIKMSFGIGTNFTNDVGLPAMNMVIKLTDTKPDNLHWQGVVKLSDEKNKNTGTPEMIALAKEVLGIK</sequence>
<dbReference type="InterPro" id="IPR007229">
    <property type="entry name" value="Nic_PRibTrfase-Fam"/>
</dbReference>
<gene>
    <name evidence="11" type="primary">pncB2</name>
    <name evidence="7" type="synonym">pncB</name>
    <name evidence="11" type="ORF">BB050_00176</name>
</gene>
<dbReference type="EC" id="6.3.4.21" evidence="3 7"/>
<protein>
    <recommendedName>
        <fullName evidence="3 7">Nicotinate phosphoribosyltransferase</fullName>
        <shortName evidence="7">NAPRTase</shortName>
        <ecNumber evidence="3 7">6.3.4.21</ecNumber>
    </recommendedName>
</protein>
<dbReference type="PANTHER" id="PTHR11098:SF1">
    <property type="entry name" value="NICOTINATE PHOSPHORIBOSYLTRANSFERASE"/>
    <property type="match status" value="1"/>
</dbReference>
<comment type="pathway">
    <text evidence="1 7 8">Cofactor biosynthesis; NAD(+) biosynthesis; nicotinate D-ribonucleotide from nicotinate: step 1/1.</text>
</comment>
<dbReference type="EMBL" id="CP016907">
    <property type="protein sequence ID" value="AOC93332.1"/>
    <property type="molecule type" value="Genomic_DNA"/>
</dbReference>
<evidence type="ECO:0000256" key="3">
    <source>
        <dbReference type="ARBA" id="ARBA00013236"/>
    </source>
</evidence>
<dbReference type="Proteomes" id="UP000093276">
    <property type="component" value="Chromosome"/>
</dbReference>
<dbReference type="InterPro" id="IPR036068">
    <property type="entry name" value="Nicotinate_pribotase-like_C"/>
</dbReference>
<dbReference type="AlphaFoldDB" id="A0AAC9D0D6"/>
<comment type="similarity">
    <text evidence="2 7 8">Belongs to the NAPRTase family.</text>
</comment>
<evidence type="ECO:0000256" key="1">
    <source>
        <dbReference type="ARBA" id="ARBA00004952"/>
    </source>
</evidence>
<keyword evidence="11" id="KW-0328">Glycosyltransferase</keyword>
<reference evidence="11 12" key="1">
    <citation type="submission" date="2016-08" db="EMBL/GenBank/DDBJ databases">
        <title>Complete genome sequence of Flavobacterium johnsoniae strain GSE09, a volatile-producing biocontrol agent isolated from cucumber (Cucumis sativus).</title>
        <authorList>
            <person name="Jeong J.-J."/>
            <person name="Oh J.Y."/>
            <person name="Jim Y.J."/>
            <person name="Sang M.K."/>
            <person name="Kim K.D."/>
        </authorList>
    </citation>
    <scope>NUCLEOTIDE SEQUENCE [LARGE SCALE GENOMIC DNA]</scope>
    <source>
        <strain evidence="11 12">GSE09</strain>
    </source>
</reference>
<keyword evidence="5 7" id="KW-0436">Ligase</keyword>
<dbReference type="SUPFAM" id="SSF51690">
    <property type="entry name" value="Nicotinate/Quinolinate PRTase C-terminal domain-like"/>
    <property type="match status" value="1"/>
</dbReference>